<reference evidence="2 3" key="1">
    <citation type="journal article" date="2022" name="Environ. Microbiol. Rep.">
        <title>Eco-phylogenetic analyses reveal divergent evolution of vitamin B12 metabolism in the marine bacterial family 'Psychromonadaceae'.</title>
        <authorList>
            <person name="Jin X."/>
            <person name="Yang Y."/>
            <person name="Cao H."/>
            <person name="Gao B."/>
            <person name="Zhao Z."/>
        </authorList>
    </citation>
    <scope>NUCLEOTIDE SEQUENCE [LARGE SCALE GENOMIC DNA]</scope>
    <source>
        <strain evidence="2 3">MKS20</strain>
    </source>
</reference>
<keyword evidence="3" id="KW-1185">Reference proteome</keyword>
<dbReference type="PROSITE" id="PS00409">
    <property type="entry name" value="PROKAR_NTER_METHYL"/>
    <property type="match status" value="1"/>
</dbReference>
<keyword evidence="1" id="KW-0472">Membrane</keyword>
<keyword evidence="1" id="KW-0812">Transmembrane</keyword>
<dbReference type="NCBIfam" id="TIGR02532">
    <property type="entry name" value="IV_pilin_GFxxxE"/>
    <property type="match status" value="1"/>
</dbReference>
<dbReference type="RefSeq" id="WP_233051225.1">
    <property type="nucleotide sequence ID" value="NZ_JAIMJA010000002.1"/>
</dbReference>
<dbReference type="InterPro" id="IPR012902">
    <property type="entry name" value="N_methyl_site"/>
</dbReference>
<dbReference type="Proteomes" id="UP001201273">
    <property type="component" value="Unassembled WGS sequence"/>
</dbReference>
<keyword evidence="1" id="KW-1133">Transmembrane helix</keyword>
<accession>A0ABS8W527</accession>
<evidence type="ECO:0000313" key="3">
    <source>
        <dbReference type="Proteomes" id="UP001201273"/>
    </source>
</evidence>
<organism evidence="2 3">
    <name type="scientific">Motilimonas cestriensis</name>
    <dbReference type="NCBI Taxonomy" id="2742685"/>
    <lineage>
        <taxon>Bacteria</taxon>
        <taxon>Pseudomonadati</taxon>
        <taxon>Pseudomonadota</taxon>
        <taxon>Gammaproteobacteria</taxon>
        <taxon>Alteromonadales</taxon>
        <taxon>Alteromonadales genera incertae sedis</taxon>
        <taxon>Motilimonas</taxon>
    </lineage>
</organism>
<name>A0ABS8W527_9GAMM</name>
<gene>
    <name evidence="2" type="ORF">K6Y31_02200</name>
</gene>
<dbReference type="Pfam" id="PF07963">
    <property type="entry name" value="N_methyl"/>
    <property type="match status" value="1"/>
</dbReference>
<sequence>MSLLSLLPNKSKQRGFSLVELMISMVLGLAVVGMMTSLYTSSIVNNNKIINQGKLNLEMKNLIELMSRDIRRAGYWSGATSSALSSDFSSNLYNGASAALSVSPDKSCITFAYDMDSVNPEVTPQEYIGYKLQQGSVYIRSGFSPCGAASHWTQLTNDAIYIDKLVFNLTKINAKGEIGTVPSEGLNTLMSTVTINLKASLQSDRKKSIELDKTVLVRNQGY</sequence>
<dbReference type="EMBL" id="JAIMJA010000002">
    <property type="protein sequence ID" value="MCE2593623.1"/>
    <property type="molecule type" value="Genomic_DNA"/>
</dbReference>
<evidence type="ECO:0000313" key="2">
    <source>
        <dbReference type="EMBL" id="MCE2593623.1"/>
    </source>
</evidence>
<evidence type="ECO:0000256" key="1">
    <source>
        <dbReference type="SAM" id="Phobius"/>
    </source>
</evidence>
<proteinExistence type="predicted"/>
<protein>
    <submittedName>
        <fullName evidence="2">Prepilin-type N-terminal cleavage/methylation domain-containing protein</fullName>
    </submittedName>
</protein>
<feature type="transmembrane region" description="Helical" evidence="1">
    <location>
        <begin position="21"/>
        <end position="39"/>
    </location>
</feature>
<comment type="caution">
    <text evidence="2">The sequence shown here is derived from an EMBL/GenBank/DDBJ whole genome shotgun (WGS) entry which is preliminary data.</text>
</comment>